<dbReference type="SUPFAM" id="SSF52172">
    <property type="entry name" value="CheY-like"/>
    <property type="match status" value="1"/>
</dbReference>
<dbReference type="PROSITE" id="PS50930">
    <property type="entry name" value="HTH_LYTTR"/>
    <property type="match status" value="1"/>
</dbReference>
<dbReference type="RefSeq" id="WP_152125711.1">
    <property type="nucleotide sequence ID" value="NZ_WELI01000008.1"/>
</dbReference>
<dbReference type="SMART" id="SM00850">
    <property type="entry name" value="LytTR"/>
    <property type="match status" value="1"/>
</dbReference>
<dbReference type="AlphaFoldDB" id="A0A7J5TVN9"/>
<evidence type="ECO:0000259" key="1">
    <source>
        <dbReference type="PROSITE" id="PS50930"/>
    </source>
</evidence>
<gene>
    <name evidence="2" type="ORF">F5984_18475</name>
</gene>
<dbReference type="Proteomes" id="UP000488299">
    <property type="component" value="Unassembled WGS sequence"/>
</dbReference>
<dbReference type="Pfam" id="PF04397">
    <property type="entry name" value="LytTR"/>
    <property type="match status" value="1"/>
</dbReference>
<keyword evidence="3" id="KW-1185">Reference proteome</keyword>
<name>A0A7J5TVN9_9BACT</name>
<reference evidence="2 3" key="1">
    <citation type="submission" date="2019-10" db="EMBL/GenBank/DDBJ databases">
        <title>Rudanella paleaurantiibacter sp. nov., isolated from sludge.</title>
        <authorList>
            <person name="Xu S.Q."/>
        </authorList>
    </citation>
    <scope>NUCLEOTIDE SEQUENCE [LARGE SCALE GENOMIC DNA]</scope>
    <source>
        <strain evidence="2 3">HX-22-17</strain>
    </source>
</reference>
<evidence type="ECO:0000313" key="3">
    <source>
        <dbReference type="Proteomes" id="UP000488299"/>
    </source>
</evidence>
<evidence type="ECO:0000313" key="2">
    <source>
        <dbReference type="EMBL" id="KAB7728360.1"/>
    </source>
</evidence>
<feature type="domain" description="HTH LytTR-type" evidence="1">
    <location>
        <begin position="16"/>
        <end position="103"/>
    </location>
</feature>
<dbReference type="InterPro" id="IPR007492">
    <property type="entry name" value="LytTR_DNA-bd_dom"/>
</dbReference>
<proteinExistence type="predicted"/>
<protein>
    <submittedName>
        <fullName evidence="2">LytTR family transcriptional regulator</fullName>
    </submittedName>
</protein>
<accession>A0A7J5TVN9</accession>
<dbReference type="EMBL" id="WELI01000008">
    <property type="protein sequence ID" value="KAB7728360.1"/>
    <property type="molecule type" value="Genomic_DNA"/>
</dbReference>
<comment type="caution">
    <text evidence="2">The sequence shown here is derived from an EMBL/GenBank/DDBJ whole genome shotgun (WGS) entry which is preliminary data.</text>
</comment>
<dbReference type="GO" id="GO:0003677">
    <property type="term" value="F:DNA binding"/>
    <property type="evidence" value="ECO:0007669"/>
    <property type="project" value="InterPro"/>
</dbReference>
<dbReference type="Gene3D" id="2.40.50.1020">
    <property type="entry name" value="LytTr DNA-binding domain"/>
    <property type="match status" value="1"/>
</dbReference>
<dbReference type="Gene3D" id="3.40.50.2300">
    <property type="match status" value="1"/>
</dbReference>
<organism evidence="2 3">
    <name type="scientific">Rudanella paleaurantiibacter</name>
    <dbReference type="NCBI Taxonomy" id="2614655"/>
    <lineage>
        <taxon>Bacteria</taxon>
        <taxon>Pseudomonadati</taxon>
        <taxon>Bacteroidota</taxon>
        <taxon>Cytophagia</taxon>
        <taxon>Cytophagales</taxon>
        <taxon>Cytophagaceae</taxon>
        <taxon>Rudanella</taxon>
    </lineage>
</organism>
<dbReference type="InterPro" id="IPR011006">
    <property type="entry name" value="CheY-like_superfamily"/>
</dbReference>
<sequence>MQFLSDLLEHPSLFAYFSGANNYTWLQFRNGDRRLLAKPLTYFEERLPSFIRVHKTVLINPVFIATVLPPPRPKMPGLVRMQDGAELPVSRRRWTEVGQQLLNQAGHTATLPVATPGIRAVATLRMLVVMTGNALLLTRERVERFGAHCQIQSVELGGALATDLLQRPVHKNPSLILLDARTNRADRSLTLRSLKSHPKLQNIPVIWLASPDDDPDQPYTLGANSVVQIPDDPKLFGQAIEQLCRYWLLVAQPMLAIG</sequence>